<dbReference type="Proteomes" id="UP001162480">
    <property type="component" value="Chromosome 18"/>
</dbReference>
<comment type="similarity">
    <text evidence="2 10">Belongs to the mitochondrial carrier (TC 2.A.29) family.</text>
</comment>
<evidence type="ECO:0000313" key="13">
    <source>
        <dbReference type="Proteomes" id="UP001162480"/>
    </source>
</evidence>
<evidence type="ECO:0000256" key="2">
    <source>
        <dbReference type="ARBA" id="ARBA00006375"/>
    </source>
</evidence>
<dbReference type="EMBL" id="OX597831">
    <property type="protein sequence ID" value="CAI9736352.1"/>
    <property type="molecule type" value="Genomic_DNA"/>
</dbReference>
<proteinExistence type="inferred from homology"/>
<dbReference type="InterPro" id="IPR023395">
    <property type="entry name" value="MCP_dom_sf"/>
</dbReference>
<dbReference type="PRINTS" id="PR00926">
    <property type="entry name" value="MITOCARRIER"/>
</dbReference>
<feature type="repeat" description="Solcar" evidence="9">
    <location>
        <begin position="288"/>
        <end position="377"/>
    </location>
</feature>
<evidence type="ECO:0000256" key="6">
    <source>
        <dbReference type="ARBA" id="ARBA00022792"/>
    </source>
</evidence>
<keyword evidence="13" id="KW-1185">Reference proteome</keyword>
<evidence type="ECO:0000256" key="1">
    <source>
        <dbReference type="ARBA" id="ARBA00004448"/>
    </source>
</evidence>
<dbReference type="InterPro" id="IPR002167">
    <property type="entry name" value="GDC-like"/>
</dbReference>
<evidence type="ECO:0000256" key="5">
    <source>
        <dbReference type="ARBA" id="ARBA00022737"/>
    </source>
</evidence>
<name>A0AA36BMN7_OCTVU</name>
<keyword evidence="6" id="KW-0999">Mitochondrion inner membrane</keyword>
<dbReference type="Pfam" id="PF00153">
    <property type="entry name" value="Mito_carr"/>
    <property type="match status" value="3"/>
</dbReference>
<keyword evidence="5" id="KW-0677">Repeat</keyword>
<dbReference type="SUPFAM" id="SSF103506">
    <property type="entry name" value="Mitochondrial carrier"/>
    <property type="match status" value="1"/>
</dbReference>
<feature type="repeat" description="Solcar" evidence="9">
    <location>
        <begin position="193"/>
        <end position="278"/>
    </location>
</feature>
<keyword evidence="4 9" id="KW-0812">Transmembrane</keyword>
<dbReference type="InterPro" id="IPR002067">
    <property type="entry name" value="MCP"/>
</dbReference>
<dbReference type="AlphaFoldDB" id="A0AA36BMN7"/>
<comment type="subcellular location">
    <subcellularLocation>
        <location evidence="1">Mitochondrion inner membrane</location>
        <topology evidence="1">Multi-pass membrane protein</topology>
    </subcellularLocation>
</comment>
<dbReference type="PANTHER" id="PTHR24089">
    <property type="entry name" value="SOLUTE CARRIER FAMILY 25"/>
    <property type="match status" value="1"/>
</dbReference>
<evidence type="ECO:0000256" key="11">
    <source>
        <dbReference type="SAM" id="MobiDB-lite"/>
    </source>
</evidence>
<dbReference type="InterPro" id="IPR018108">
    <property type="entry name" value="MCP_transmembrane"/>
</dbReference>
<gene>
    <name evidence="12" type="ORF">OCTVUL_1B012963</name>
</gene>
<sequence length="479" mass="53782">MPTSVRTVLTRKKKLSETQQQVLTALSDVHALFDMSTKVTEASTVDLLNRPEIQLVATSMGGTDKGQQRSPPLPNSVDVEEPYHHELAINNKISNKNKIITSLIAGALAGALAKTAIAPLDRTKINFQSKNIRFSAREAVRFLYSCFKHEGFLSLWRGNTATMARIIPYASMQYAAHEQYKQLLNRDKRKRHLTPGKRFLAGALAGMTAVAFTYPLDMVRARMAVTARERYHNLPEVVVKIYREEGLRTLYRGFTPTMLGSIPYSGTGFFTYESLKKLHAEYGPGVEPQPIERLCFGAIAGLIAQSASYPLDIIRRRMQTAGVTGRSQEYTTILNTARTVIKEEGFRRGMFKGLSMNWIKADKTPIHKSDKTPIHKSDQIPIHKSDKTPIHKSGKTPIHKSDKTPIHKSDQIPIHKSDKTPIHKSDQIPIHKSDKTPIHKSDKTPIHKSDEETIHISDEIPIHISGKTPIHKCKYSLAF</sequence>
<feature type="repeat" description="Solcar" evidence="9">
    <location>
        <begin position="97"/>
        <end position="183"/>
    </location>
</feature>
<dbReference type="Gene3D" id="1.50.40.10">
    <property type="entry name" value="Mitochondrial carrier domain"/>
    <property type="match status" value="1"/>
</dbReference>
<protein>
    <submittedName>
        <fullName evidence="12">Mitochondrial coenzyme A transporter SLC25A42-like</fullName>
    </submittedName>
</protein>
<evidence type="ECO:0000256" key="9">
    <source>
        <dbReference type="PROSITE-ProRule" id="PRU00282"/>
    </source>
</evidence>
<keyword evidence="3 10" id="KW-0813">Transport</keyword>
<organism evidence="12 13">
    <name type="scientific">Octopus vulgaris</name>
    <name type="common">Common octopus</name>
    <dbReference type="NCBI Taxonomy" id="6645"/>
    <lineage>
        <taxon>Eukaryota</taxon>
        <taxon>Metazoa</taxon>
        <taxon>Spiralia</taxon>
        <taxon>Lophotrochozoa</taxon>
        <taxon>Mollusca</taxon>
        <taxon>Cephalopoda</taxon>
        <taxon>Coleoidea</taxon>
        <taxon>Octopodiformes</taxon>
        <taxon>Octopoda</taxon>
        <taxon>Incirrata</taxon>
        <taxon>Octopodidae</taxon>
        <taxon>Octopus</taxon>
    </lineage>
</organism>
<dbReference type="GO" id="GO:0055085">
    <property type="term" value="P:transmembrane transport"/>
    <property type="evidence" value="ECO:0007669"/>
    <property type="project" value="InterPro"/>
</dbReference>
<feature type="compositionally biased region" description="Basic and acidic residues" evidence="11">
    <location>
        <begin position="365"/>
        <end position="389"/>
    </location>
</feature>
<dbReference type="PROSITE" id="PS50920">
    <property type="entry name" value="SOLCAR"/>
    <property type="match status" value="3"/>
</dbReference>
<reference evidence="12" key="1">
    <citation type="submission" date="2023-08" db="EMBL/GenBank/DDBJ databases">
        <authorList>
            <person name="Alioto T."/>
            <person name="Alioto T."/>
            <person name="Gomez Garrido J."/>
        </authorList>
    </citation>
    <scope>NUCLEOTIDE SEQUENCE</scope>
</reference>
<dbReference type="GO" id="GO:0005743">
    <property type="term" value="C:mitochondrial inner membrane"/>
    <property type="evidence" value="ECO:0007669"/>
    <property type="project" value="UniProtKB-SubCell"/>
</dbReference>
<feature type="compositionally biased region" description="Basic and acidic residues" evidence="11">
    <location>
        <begin position="399"/>
        <end position="446"/>
    </location>
</feature>
<feature type="region of interest" description="Disordered" evidence="11">
    <location>
        <begin position="365"/>
        <end position="446"/>
    </location>
</feature>
<evidence type="ECO:0000256" key="4">
    <source>
        <dbReference type="ARBA" id="ARBA00022692"/>
    </source>
</evidence>
<dbReference type="PRINTS" id="PR00928">
    <property type="entry name" value="GRAVESDC"/>
</dbReference>
<evidence type="ECO:0000256" key="8">
    <source>
        <dbReference type="ARBA" id="ARBA00023136"/>
    </source>
</evidence>
<evidence type="ECO:0000256" key="10">
    <source>
        <dbReference type="RuleBase" id="RU000488"/>
    </source>
</evidence>
<evidence type="ECO:0000256" key="7">
    <source>
        <dbReference type="ARBA" id="ARBA00023128"/>
    </source>
</evidence>
<evidence type="ECO:0000256" key="3">
    <source>
        <dbReference type="ARBA" id="ARBA00022448"/>
    </source>
</evidence>
<keyword evidence="7" id="KW-0496">Mitochondrion</keyword>
<evidence type="ECO:0000313" key="12">
    <source>
        <dbReference type="EMBL" id="CAI9736352.1"/>
    </source>
</evidence>
<accession>A0AA36BMN7</accession>
<keyword evidence="8 9" id="KW-0472">Membrane</keyword>